<keyword evidence="3" id="KW-1185">Reference proteome</keyword>
<keyword evidence="1" id="KW-0732">Signal</keyword>
<feature type="signal peptide" evidence="1">
    <location>
        <begin position="1"/>
        <end position="16"/>
    </location>
</feature>
<gene>
    <name evidence="2" type="ORF">GYMLUDRAFT_58994</name>
</gene>
<accession>A0A0D0BYW2</accession>
<protein>
    <submittedName>
        <fullName evidence="2">Uncharacterized protein</fullName>
    </submittedName>
</protein>
<proteinExistence type="predicted"/>
<dbReference type="HOGENOM" id="CLU_1525316_0_0_1"/>
<feature type="chain" id="PRO_5002208048" evidence="1">
    <location>
        <begin position="17"/>
        <end position="176"/>
    </location>
</feature>
<dbReference type="EMBL" id="KN834772">
    <property type="protein sequence ID" value="KIK61001.1"/>
    <property type="molecule type" value="Genomic_DNA"/>
</dbReference>
<evidence type="ECO:0000313" key="3">
    <source>
        <dbReference type="Proteomes" id="UP000053593"/>
    </source>
</evidence>
<evidence type="ECO:0000313" key="2">
    <source>
        <dbReference type="EMBL" id="KIK61001.1"/>
    </source>
</evidence>
<sequence>MLIVTRVAACLPLSASAPVSRVLTEEECSNFFLEPAEIKFSNSPEGLQDMMFRECEWKYMKPFLSPFPTQSLPEHFFWTPGKERPDYKFLWGWATAWEQVYNLVENKFPNAVRRFKDEEPNDVGTSLDAAPLIAESTFTGPRMFGFEGPPMWVVIRTCNIGPVRSIKALAVIRLSC</sequence>
<dbReference type="Proteomes" id="UP000053593">
    <property type="component" value="Unassembled WGS sequence"/>
</dbReference>
<evidence type="ECO:0000256" key="1">
    <source>
        <dbReference type="SAM" id="SignalP"/>
    </source>
</evidence>
<reference evidence="2 3" key="1">
    <citation type="submission" date="2014-04" db="EMBL/GenBank/DDBJ databases">
        <title>Evolutionary Origins and Diversification of the Mycorrhizal Mutualists.</title>
        <authorList>
            <consortium name="DOE Joint Genome Institute"/>
            <consortium name="Mycorrhizal Genomics Consortium"/>
            <person name="Kohler A."/>
            <person name="Kuo A."/>
            <person name="Nagy L.G."/>
            <person name="Floudas D."/>
            <person name="Copeland A."/>
            <person name="Barry K.W."/>
            <person name="Cichocki N."/>
            <person name="Veneault-Fourrey C."/>
            <person name="LaButti K."/>
            <person name="Lindquist E.A."/>
            <person name="Lipzen A."/>
            <person name="Lundell T."/>
            <person name="Morin E."/>
            <person name="Murat C."/>
            <person name="Riley R."/>
            <person name="Ohm R."/>
            <person name="Sun H."/>
            <person name="Tunlid A."/>
            <person name="Henrissat B."/>
            <person name="Grigoriev I.V."/>
            <person name="Hibbett D.S."/>
            <person name="Martin F."/>
        </authorList>
    </citation>
    <scope>NUCLEOTIDE SEQUENCE [LARGE SCALE GENOMIC DNA]</scope>
    <source>
        <strain evidence="2 3">FD-317 M1</strain>
    </source>
</reference>
<organism evidence="2 3">
    <name type="scientific">Collybiopsis luxurians FD-317 M1</name>
    <dbReference type="NCBI Taxonomy" id="944289"/>
    <lineage>
        <taxon>Eukaryota</taxon>
        <taxon>Fungi</taxon>
        <taxon>Dikarya</taxon>
        <taxon>Basidiomycota</taxon>
        <taxon>Agaricomycotina</taxon>
        <taxon>Agaricomycetes</taxon>
        <taxon>Agaricomycetidae</taxon>
        <taxon>Agaricales</taxon>
        <taxon>Marasmiineae</taxon>
        <taxon>Omphalotaceae</taxon>
        <taxon>Collybiopsis</taxon>
        <taxon>Collybiopsis luxurians</taxon>
    </lineage>
</organism>
<dbReference type="AlphaFoldDB" id="A0A0D0BYW2"/>
<name>A0A0D0BYW2_9AGAR</name>